<keyword evidence="2" id="KW-0472">Membrane</keyword>
<protein>
    <submittedName>
        <fullName evidence="3">Uncharacterized protein</fullName>
    </submittedName>
</protein>
<sequence>PPRLPPGRHRLRPPLQNPLLFLRTTTTTTTTYYPFNSHYQNPNPNSFFRGQNPRYLTLIFTTTTSRFPIPRPSLDSVSGKPSDEDSRSSPLMITPSDFPLKFYTAVSSSIRDRSRDIMTVVAALAAMLLGAGCGALTAAAVYFVYVLLSRCRRRGASIDFDDVDSSDDDDADDDVTSAKKFSYLPIPSVPWLVEDDLKKPAPPAKEVV</sequence>
<feature type="non-terminal residue" evidence="3">
    <location>
        <position position="1"/>
    </location>
</feature>
<dbReference type="PANTHER" id="PTHR35107:SF2">
    <property type="entry name" value="EXPRESSED PROTEIN"/>
    <property type="match status" value="1"/>
</dbReference>
<evidence type="ECO:0000256" key="2">
    <source>
        <dbReference type="SAM" id="Phobius"/>
    </source>
</evidence>
<proteinExistence type="predicted"/>
<dbReference type="OrthoDB" id="769005at2759"/>
<organism evidence="3 4">
    <name type="scientific">Phtheirospermum japonicum</name>
    <dbReference type="NCBI Taxonomy" id="374723"/>
    <lineage>
        <taxon>Eukaryota</taxon>
        <taxon>Viridiplantae</taxon>
        <taxon>Streptophyta</taxon>
        <taxon>Embryophyta</taxon>
        <taxon>Tracheophyta</taxon>
        <taxon>Spermatophyta</taxon>
        <taxon>Magnoliopsida</taxon>
        <taxon>eudicotyledons</taxon>
        <taxon>Gunneridae</taxon>
        <taxon>Pentapetalae</taxon>
        <taxon>asterids</taxon>
        <taxon>lamiids</taxon>
        <taxon>Lamiales</taxon>
        <taxon>Orobanchaceae</taxon>
        <taxon>Orobanchaceae incertae sedis</taxon>
        <taxon>Phtheirospermum</taxon>
    </lineage>
</organism>
<dbReference type="AlphaFoldDB" id="A0A830BSL1"/>
<accession>A0A830BSL1</accession>
<gene>
    <name evidence="3" type="ORF">PHJA_001231600</name>
</gene>
<keyword evidence="4" id="KW-1185">Reference proteome</keyword>
<evidence type="ECO:0000256" key="1">
    <source>
        <dbReference type="SAM" id="MobiDB-lite"/>
    </source>
</evidence>
<comment type="caution">
    <text evidence="3">The sequence shown here is derived from an EMBL/GenBank/DDBJ whole genome shotgun (WGS) entry which is preliminary data.</text>
</comment>
<dbReference type="EMBL" id="BMAC01000229">
    <property type="protein sequence ID" value="GFP90877.1"/>
    <property type="molecule type" value="Genomic_DNA"/>
</dbReference>
<keyword evidence="2" id="KW-1133">Transmembrane helix</keyword>
<dbReference type="Proteomes" id="UP000653305">
    <property type="component" value="Unassembled WGS sequence"/>
</dbReference>
<reference evidence="3" key="1">
    <citation type="submission" date="2020-07" db="EMBL/GenBank/DDBJ databases">
        <title>Ethylene signaling mediates host invasion by parasitic plants.</title>
        <authorList>
            <person name="Yoshida S."/>
        </authorList>
    </citation>
    <scope>NUCLEOTIDE SEQUENCE</scope>
    <source>
        <strain evidence="3">Okayama</strain>
    </source>
</reference>
<evidence type="ECO:0000313" key="3">
    <source>
        <dbReference type="EMBL" id="GFP90877.1"/>
    </source>
</evidence>
<evidence type="ECO:0000313" key="4">
    <source>
        <dbReference type="Proteomes" id="UP000653305"/>
    </source>
</evidence>
<feature type="transmembrane region" description="Helical" evidence="2">
    <location>
        <begin position="117"/>
        <end position="148"/>
    </location>
</feature>
<feature type="region of interest" description="Disordered" evidence="1">
    <location>
        <begin position="70"/>
        <end position="90"/>
    </location>
</feature>
<keyword evidence="2" id="KW-0812">Transmembrane</keyword>
<dbReference type="PANTHER" id="PTHR35107">
    <property type="entry name" value="EXPRESSED PROTEIN"/>
    <property type="match status" value="1"/>
</dbReference>
<name>A0A830BSL1_9LAMI</name>